<organism evidence="1 2">
    <name type="scientific">Dyadobacter koreensis</name>
    <dbReference type="NCBI Taxonomy" id="408657"/>
    <lineage>
        <taxon>Bacteria</taxon>
        <taxon>Pseudomonadati</taxon>
        <taxon>Bacteroidota</taxon>
        <taxon>Cytophagia</taxon>
        <taxon>Cytophagales</taxon>
        <taxon>Spirosomataceae</taxon>
        <taxon>Dyadobacter</taxon>
    </lineage>
</organism>
<reference evidence="1 2" key="1">
    <citation type="submission" date="2016-10" db="EMBL/GenBank/DDBJ databases">
        <authorList>
            <person name="de Groot N.N."/>
        </authorList>
    </citation>
    <scope>NUCLEOTIDE SEQUENCE [LARGE SCALE GENOMIC DNA]</scope>
    <source>
        <strain evidence="1 2">DSM 19938</strain>
    </source>
</reference>
<accession>A0A1H6YND0</accession>
<dbReference type="Proteomes" id="UP000199532">
    <property type="component" value="Unassembled WGS sequence"/>
</dbReference>
<gene>
    <name evidence="1" type="ORF">SAMN04487995_4403</name>
</gene>
<keyword evidence="2" id="KW-1185">Reference proteome</keyword>
<dbReference type="EMBL" id="FNXY01000007">
    <property type="protein sequence ID" value="SEJ38760.1"/>
    <property type="molecule type" value="Genomic_DNA"/>
</dbReference>
<evidence type="ECO:0000313" key="1">
    <source>
        <dbReference type="EMBL" id="SEJ38760.1"/>
    </source>
</evidence>
<evidence type="ECO:0000313" key="2">
    <source>
        <dbReference type="Proteomes" id="UP000199532"/>
    </source>
</evidence>
<sequence length="105" mass="12814">MVSDQVHELYFSTNDTLRQHRPNEAQKINEKSFSFKTLNLQSVNKEQNLSKWRDIFSELLIKKSYKSRFRKEFYPTNDLYLYTNFLKKVDMRKSPRIPNRKILYS</sequence>
<dbReference type="AlphaFoldDB" id="A0A1H6YND0"/>
<protein>
    <submittedName>
        <fullName evidence="1">Uncharacterized protein</fullName>
    </submittedName>
</protein>
<name>A0A1H6YND0_9BACT</name>
<proteinExistence type="predicted"/>